<evidence type="ECO:0000313" key="9">
    <source>
        <dbReference type="EMBL" id="UYU33683.1"/>
    </source>
</evidence>
<protein>
    <submittedName>
        <fullName evidence="9">PAS domain S-box protein</fullName>
    </submittedName>
</protein>
<dbReference type="Gene3D" id="1.20.5.1930">
    <property type="match status" value="1"/>
</dbReference>
<evidence type="ECO:0000256" key="4">
    <source>
        <dbReference type="ARBA" id="ARBA00023012"/>
    </source>
</evidence>
<dbReference type="SUPFAM" id="SSF55874">
    <property type="entry name" value="ATPase domain of HSP90 chaperone/DNA topoisomerase II/histidine kinase"/>
    <property type="match status" value="1"/>
</dbReference>
<evidence type="ECO:0000256" key="1">
    <source>
        <dbReference type="ARBA" id="ARBA00022553"/>
    </source>
</evidence>
<dbReference type="RefSeq" id="WP_051640566.1">
    <property type="nucleotide sequence ID" value="NZ_CP074352.1"/>
</dbReference>
<accession>A0ABY6JJP7</accession>
<keyword evidence="1" id="KW-0597">Phosphoprotein</keyword>
<feature type="domain" description="PAS" evidence="7">
    <location>
        <begin position="24"/>
        <end position="57"/>
    </location>
</feature>
<dbReference type="InterPro" id="IPR050482">
    <property type="entry name" value="Sensor_HK_TwoCompSys"/>
</dbReference>
<dbReference type="Gene3D" id="3.30.565.10">
    <property type="entry name" value="Histidine kinase-like ATPase, C-terminal domain"/>
    <property type="match status" value="1"/>
</dbReference>
<dbReference type="InterPro" id="IPR013656">
    <property type="entry name" value="PAS_4"/>
</dbReference>
<dbReference type="InterPro" id="IPR036890">
    <property type="entry name" value="HATPase_C_sf"/>
</dbReference>
<feature type="domain" description="PAS" evidence="7">
    <location>
        <begin position="141"/>
        <end position="183"/>
    </location>
</feature>
<gene>
    <name evidence="9" type="ORF">KFZ77_09330</name>
</gene>
<keyword evidence="10" id="KW-1185">Reference proteome</keyword>
<dbReference type="SMART" id="SM00091">
    <property type="entry name" value="PAS"/>
    <property type="match status" value="2"/>
</dbReference>
<dbReference type="SMART" id="SM00387">
    <property type="entry name" value="HATPase_c"/>
    <property type="match status" value="1"/>
</dbReference>
<keyword evidence="2" id="KW-0808">Transferase</keyword>
<dbReference type="InterPro" id="IPR035965">
    <property type="entry name" value="PAS-like_dom_sf"/>
</dbReference>
<proteinExistence type="predicted"/>
<dbReference type="Pfam" id="PF08448">
    <property type="entry name" value="PAS_4"/>
    <property type="match status" value="1"/>
</dbReference>
<keyword evidence="5" id="KW-0175">Coiled coil</keyword>
<dbReference type="Pfam" id="PF13426">
    <property type="entry name" value="PAS_9"/>
    <property type="match status" value="1"/>
</dbReference>
<dbReference type="Pfam" id="PF02518">
    <property type="entry name" value="HATPase_c"/>
    <property type="match status" value="1"/>
</dbReference>
<dbReference type="InterPro" id="IPR000014">
    <property type="entry name" value="PAS"/>
</dbReference>
<dbReference type="PROSITE" id="PS50109">
    <property type="entry name" value="HIS_KIN"/>
    <property type="match status" value="1"/>
</dbReference>
<dbReference type="SUPFAM" id="SSF55785">
    <property type="entry name" value="PYP-like sensor domain (PAS domain)"/>
    <property type="match status" value="2"/>
</dbReference>
<feature type="domain" description="PAC" evidence="8">
    <location>
        <begin position="213"/>
        <end position="266"/>
    </location>
</feature>
<dbReference type="PANTHER" id="PTHR24421:SF59">
    <property type="entry name" value="OXYGEN SENSOR HISTIDINE KINASE NREB"/>
    <property type="match status" value="1"/>
</dbReference>
<dbReference type="CDD" id="cd16917">
    <property type="entry name" value="HATPase_UhpB-NarQ-NarX-like"/>
    <property type="match status" value="1"/>
</dbReference>
<dbReference type="EMBL" id="CP074352">
    <property type="protein sequence ID" value="UYU33683.1"/>
    <property type="molecule type" value="Genomic_DNA"/>
</dbReference>
<dbReference type="InterPro" id="IPR003594">
    <property type="entry name" value="HATPase_dom"/>
</dbReference>
<dbReference type="InterPro" id="IPR005467">
    <property type="entry name" value="His_kinase_dom"/>
</dbReference>
<evidence type="ECO:0000259" key="7">
    <source>
        <dbReference type="PROSITE" id="PS50112"/>
    </source>
</evidence>
<feature type="coiled-coil region" evidence="5">
    <location>
        <begin position="257"/>
        <end position="288"/>
    </location>
</feature>
<evidence type="ECO:0000259" key="6">
    <source>
        <dbReference type="PROSITE" id="PS50109"/>
    </source>
</evidence>
<keyword evidence="4" id="KW-0902">Two-component regulatory system</keyword>
<evidence type="ECO:0000256" key="3">
    <source>
        <dbReference type="ARBA" id="ARBA00022777"/>
    </source>
</evidence>
<reference evidence="9 10" key="1">
    <citation type="submission" date="2021-05" db="EMBL/GenBank/DDBJ databases">
        <title>Isolation, identification, and the growth promoting effects of Pantoea dispersa strain YSD J2 from the aboveground leaves of Cyperus esculentus L.Var. Sativus.</title>
        <authorList>
            <person name="Wang S."/>
            <person name="Tang X.M."/>
            <person name="Huang Y.N."/>
        </authorList>
    </citation>
    <scope>NUCLEOTIDE SEQUENCE [LARGE SCALE GENOMIC DNA]</scope>
    <source>
        <strain evidence="10">YSD YN2</strain>
    </source>
</reference>
<evidence type="ECO:0000256" key="5">
    <source>
        <dbReference type="SAM" id="Coils"/>
    </source>
</evidence>
<organism evidence="9 10">
    <name type="scientific">Siccibacter colletis</name>
    <dbReference type="NCBI Taxonomy" id="1505757"/>
    <lineage>
        <taxon>Bacteria</taxon>
        <taxon>Pseudomonadati</taxon>
        <taxon>Pseudomonadota</taxon>
        <taxon>Gammaproteobacteria</taxon>
        <taxon>Enterobacterales</taxon>
        <taxon>Enterobacteriaceae</taxon>
        <taxon>Siccibacter</taxon>
    </lineage>
</organism>
<sequence length="496" mass="55923">MLLQAIANRPEYSDRETANLSDIALNRVHDAIYLIDCDLRIKYVNDKACELLGYSREAFSRLSFSSIDPELRDDDVFALWWKLSVRPEGITFTSHHAGHNGELIPVEISCVGYDQRGEEHILCIVHDVRELRRQKEQQRLREKQMNMVVENSPDLILRFDLNTRCLYANPAVQNWFGVSEQEIHHKPLTESVPKGDVGLSFFKLVSKTLVDEKGAEDELTLQRYGRKRTLHVRCVPEYDLAGKMVSVLAVGRDITPIRQTEEELRAAHQQLRMLAQNFEQDREAERKQLARDIHDELGQHLTSLRTGLSLLAMRAGQPLAGQREQLDNLMGLVDSTIQVVRDVSTRLRPNVLNLGLIPALEWLRDRFNKDGGCRCILVAPDESAVNLDEATLTAAFRVVQESLTNVARHASASTVYIIVKPQPDTITIEVVDNGKGFNAARVRKNAFGLPGIQERARMLNGEATIVSARGKGTRVRLSFPLPGSRSQTCGDKHKGE</sequence>
<evidence type="ECO:0000256" key="2">
    <source>
        <dbReference type="ARBA" id="ARBA00022679"/>
    </source>
</evidence>
<dbReference type="PANTHER" id="PTHR24421">
    <property type="entry name" value="NITRATE/NITRITE SENSOR PROTEIN NARX-RELATED"/>
    <property type="match status" value="1"/>
</dbReference>
<dbReference type="CDD" id="cd00130">
    <property type="entry name" value="PAS"/>
    <property type="match status" value="2"/>
</dbReference>
<dbReference type="Gene3D" id="3.30.450.20">
    <property type="entry name" value="PAS domain"/>
    <property type="match status" value="2"/>
</dbReference>
<dbReference type="PROSITE" id="PS50112">
    <property type="entry name" value="PAS"/>
    <property type="match status" value="2"/>
</dbReference>
<dbReference type="Pfam" id="PF07730">
    <property type="entry name" value="HisKA_3"/>
    <property type="match status" value="1"/>
</dbReference>
<evidence type="ECO:0000259" key="8">
    <source>
        <dbReference type="PROSITE" id="PS50113"/>
    </source>
</evidence>
<dbReference type="InterPro" id="IPR011712">
    <property type="entry name" value="Sig_transdc_His_kin_sub3_dim/P"/>
</dbReference>
<evidence type="ECO:0000313" key="10">
    <source>
        <dbReference type="Proteomes" id="UP001156318"/>
    </source>
</evidence>
<dbReference type="Proteomes" id="UP001156318">
    <property type="component" value="Chromosome"/>
</dbReference>
<dbReference type="InterPro" id="IPR000700">
    <property type="entry name" value="PAS-assoc_C"/>
</dbReference>
<keyword evidence="3" id="KW-0418">Kinase</keyword>
<feature type="domain" description="Histidine kinase" evidence="6">
    <location>
        <begin position="397"/>
        <end position="483"/>
    </location>
</feature>
<name>A0ABY6JJP7_9ENTR</name>
<dbReference type="NCBIfam" id="TIGR00229">
    <property type="entry name" value="sensory_box"/>
    <property type="match status" value="2"/>
</dbReference>
<dbReference type="PROSITE" id="PS50113">
    <property type="entry name" value="PAC"/>
    <property type="match status" value="1"/>
</dbReference>